<dbReference type="InterPro" id="IPR001902">
    <property type="entry name" value="SLC26A/SulP_fam"/>
</dbReference>
<feature type="transmembrane region" description="Helical" evidence="5">
    <location>
        <begin position="518"/>
        <end position="547"/>
    </location>
</feature>
<feature type="transmembrane region" description="Helical" evidence="5">
    <location>
        <begin position="334"/>
        <end position="352"/>
    </location>
</feature>
<protein>
    <recommendedName>
        <fullName evidence="6">STAS domain-containing protein</fullName>
    </recommendedName>
</protein>
<dbReference type="PROSITE" id="PS50801">
    <property type="entry name" value="STAS"/>
    <property type="match status" value="1"/>
</dbReference>
<evidence type="ECO:0000313" key="8">
    <source>
        <dbReference type="Proteomes" id="UP000759131"/>
    </source>
</evidence>
<keyword evidence="2 5" id="KW-0812">Transmembrane</keyword>
<dbReference type="SUPFAM" id="SSF52091">
    <property type="entry name" value="SpoIIaa-like"/>
    <property type="match status" value="1"/>
</dbReference>
<dbReference type="Proteomes" id="UP000759131">
    <property type="component" value="Unassembled WGS sequence"/>
</dbReference>
<dbReference type="GO" id="GO:0016020">
    <property type="term" value="C:membrane"/>
    <property type="evidence" value="ECO:0007669"/>
    <property type="project" value="UniProtKB-SubCell"/>
</dbReference>
<dbReference type="InterPro" id="IPR036513">
    <property type="entry name" value="STAS_dom_sf"/>
</dbReference>
<evidence type="ECO:0000256" key="5">
    <source>
        <dbReference type="SAM" id="Phobius"/>
    </source>
</evidence>
<evidence type="ECO:0000313" key="7">
    <source>
        <dbReference type="EMBL" id="CAD7633791.1"/>
    </source>
</evidence>
<dbReference type="EMBL" id="CAJPIZ010013391">
    <property type="protein sequence ID" value="CAG2114221.1"/>
    <property type="molecule type" value="Genomic_DNA"/>
</dbReference>
<feature type="transmembrane region" description="Helical" evidence="5">
    <location>
        <begin position="384"/>
        <end position="404"/>
    </location>
</feature>
<reference evidence="7" key="1">
    <citation type="submission" date="2020-11" db="EMBL/GenBank/DDBJ databases">
        <authorList>
            <person name="Tran Van P."/>
        </authorList>
    </citation>
    <scope>NUCLEOTIDE SEQUENCE</scope>
</reference>
<accession>A0A7R9L294</accession>
<keyword evidence="3 5" id="KW-1133">Transmembrane helix</keyword>
<dbReference type="Gene3D" id="3.30.750.24">
    <property type="entry name" value="STAS domain"/>
    <property type="match status" value="1"/>
</dbReference>
<dbReference type="EMBL" id="OC867966">
    <property type="protein sequence ID" value="CAD7633791.1"/>
    <property type="molecule type" value="Genomic_DNA"/>
</dbReference>
<feature type="transmembrane region" description="Helical" evidence="5">
    <location>
        <begin position="302"/>
        <end position="322"/>
    </location>
</feature>
<sequence length="759" mass="84530">MAKRNGKPANLDLNDKQSPILPQIARIRTLESIGSVPSTPSLNVNRLAYNVSEFNKDFVPIPTSREEKIQKFKPDVSRKAWIRRLRGIFPITLWLPEYNYRENLLTDILVGITVAIFQVPQSMGYCLIAHVPPTYGLYSAFFPALFYTIFGTGYHCAFGPFALVSGVMTGDIVTQVMTELGKDVTAGNIEKGTKLSSVLSDTIGSTLAPADQWHDLVNIDIAIMVAMIIGIYILGFGILQLGFISNFMSEELISGFTTSASIIVFVSQLAYLLGVDYKHFAGPFNLYYTLEEVFTRLNEVNLTTLAITGVCLSILLFFKLVVNPYTQKTRVKTPFPIELCVVIGGTIVSHFMGLKDAPYHVKIVNHIADHFPTPMLPRWDLFSIMWSKCIATAIVGYTITLSVCKMYGKKHGYKTDANQEMVAMGAANMISSTFQCIPCAASLPRSALQETAGGKTQVVSIVNCLCIIVVILALGKYLEELPTCVLGSCIAVALVSLVTKVGDFWRFWKVSKLDGGIWIVTFVAVLVISVDYGLYIGLILSLLLLIWKSERPKTYLLGTTSDLDIYVPINKFNNVEEPKDFKIFQMCGPLNFSNVEYFSTELENKCGFNLTSIQKQMKSRDYKQSYEKLSQNIAYSGLSSVQFTRQVLSNQSLPKYLVIDCSMFSFIDFSGISTVKKIIQAFEGIGIQTALSGVHVHLESMLAKEGFFNDIPTDHMYKTIHDAVVSLQELDGEYRPDDVFNGNIILNTNFPNYEDCHEV</sequence>
<feature type="transmembrane region" description="Helical" evidence="5">
    <location>
        <begin position="456"/>
        <end position="474"/>
    </location>
</feature>
<feature type="transmembrane region" description="Helical" evidence="5">
    <location>
        <begin position="221"/>
        <end position="245"/>
    </location>
</feature>
<feature type="transmembrane region" description="Helical" evidence="5">
    <location>
        <begin position="425"/>
        <end position="444"/>
    </location>
</feature>
<organism evidence="7">
    <name type="scientific">Medioppia subpectinata</name>
    <dbReference type="NCBI Taxonomy" id="1979941"/>
    <lineage>
        <taxon>Eukaryota</taxon>
        <taxon>Metazoa</taxon>
        <taxon>Ecdysozoa</taxon>
        <taxon>Arthropoda</taxon>
        <taxon>Chelicerata</taxon>
        <taxon>Arachnida</taxon>
        <taxon>Acari</taxon>
        <taxon>Acariformes</taxon>
        <taxon>Sarcoptiformes</taxon>
        <taxon>Oribatida</taxon>
        <taxon>Brachypylina</taxon>
        <taxon>Oppioidea</taxon>
        <taxon>Oppiidae</taxon>
        <taxon>Medioppia</taxon>
    </lineage>
</organism>
<dbReference type="CDD" id="cd07042">
    <property type="entry name" value="STAS_SulP_like_sulfate_transporter"/>
    <property type="match status" value="1"/>
</dbReference>
<evidence type="ECO:0000256" key="1">
    <source>
        <dbReference type="ARBA" id="ARBA00004141"/>
    </source>
</evidence>
<keyword evidence="8" id="KW-1185">Reference proteome</keyword>
<dbReference type="PANTHER" id="PTHR11814">
    <property type="entry name" value="SULFATE TRANSPORTER"/>
    <property type="match status" value="1"/>
</dbReference>
<evidence type="ECO:0000256" key="4">
    <source>
        <dbReference type="ARBA" id="ARBA00023136"/>
    </source>
</evidence>
<feature type="transmembrane region" description="Helical" evidence="5">
    <location>
        <begin position="481"/>
        <end position="498"/>
    </location>
</feature>
<gene>
    <name evidence="7" type="ORF">OSB1V03_LOCUS14187</name>
</gene>
<name>A0A7R9L294_9ACAR</name>
<evidence type="ECO:0000256" key="2">
    <source>
        <dbReference type="ARBA" id="ARBA00022692"/>
    </source>
</evidence>
<dbReference type="InterPro" id="IPR002645">
    <property type="entry name" value="STAS_dom"/>
</dbReference>
<proteinExistence type="predicted"/>
<dbReference type="InterPro" id="IPR011547">
    <property type="entry name" value="SLC26A/SulP_dom"/>
</dbReference>
<dbReference type="AlphaFoldDB" id="A0A7R9L294"/>
<dbReference type="Pfam" id="PF01740">
    <property type="entry name" value="STAS"/>
    <property type="match status" value="1"/>
</dbReference>
<dbReference type="NCBIfam" id="TIGR00815">
    <property type="entry name" value="sulP"/>
    <property type="match status" value="1"/>
</dbReference>
<dbReference type="Pfam" id="PF00916">
    <property type="entry name" value="Sulfate_transp"/>
    <property type="match status" value="1"/>
</dbReference>
<comment type="subcellular location">
    <subcellularLocation>
        <location evidence="1">Membrane</location>
        <topology evidence="1">Multi-pass membrane protein</topology>
    </subcellularLocation>
</comment>
<evidence type="ECO:0000256" key="3">
    <source>
        <dbReference type="ARBA" id="ARBA00022989"/>
    </source>
</evidence>
<keyword evidence="4 5" id="KW-0472">Membrane</keyword>
<dbReference type="OrthoDB" id="10056540at2759"/>
<evidence type="ECO:0000259" key="6">
    <source>
        <dbReference type="PROSITE" id="PS50801"/>
    </source>
</evidence>
<feature type="transmembrane region" description="Helical" evidence="5">
    <location>
        <begin position="252"/>
        <end position="273"/>
    </location>
</feature>
<feature type="domain" description="STAS" evidence="6">
    <location>
        <begin position="571"/>
        <end position="727"/>
    </location>
</feature>
<dbReference type="GO" id="GO:0055085">
    <property type="term" value="P:transmembrane transport"/>
    <property type="evidence" value="ECO:0007669"/>
    <property type="project" value="InterPro"/>
</dbReference>